<dbReference type="Proteomes" id="UP001139408">
    <property type="component" value="Unassembled WGS sequence"/>
</dbReference>
<name>A0A9X1Z5H8_9GAMM</name>
<organism evidence="1 2">
    <name type="scientific">Shewanella algicola</name>
    <dbReference type="NCBI Taxonomy" id="640633"/>
    <lineage>
        <taxon>Bacteria</taxon>
        <taxon>Pseudomonadati</taxon>
        <taxon>Pseudomonadota</taxon>
        <taxon>Gammaproteobacteria</taxon>
        <taxon>Alteromonadales</taxon>
        <taxon>Shewanellaceae</taxon>
        <taxon>Shewanella</taxon>
    </lineage>
</organism>
<protein>
    <submittedName>
        <fullName evidence="1">YfcL family protein</fullName>
    </submittedName>
</protein>
<dbReference type="InterPro" id="IPR014987">
    <property type="entry name" value="UPF_YfcL"/>
</dbReference>
<dbReference type="AlphaFoldDB" id="A0A9X1Z5H8"/>
<evidence type="ECO:0000313" key="2">
    <source>
        <dbReference type="Proteomes" id="UP001139408"/>
    </source>
</evidence>
<proteinExistence type="predicted"/>
<dbReference type="Pfam" id="PF08891">
    <property type="entry name" value="YfcL"/>
    <property type="match status" value="1"/>
</dbReference>
<comment type="caution">
    <text evidence="1">The sequence shown here is derived from an EMBL/GenBank/DDBJ whole genome shotgun (WGS) entry which is preliminary data.</text>
</comment>
<sequence length="92" mass="10109">MLEQYDAALESWIEESVNNSDDDALFACGYLQGHIAVVLAELEVEAEQDLAALDQKLLGCLALADEELNADDYALVEAAWQQLRQRIVAQAA</sequence>
<evidence type="ECO:0000313" key="1">
    <source>
        <dbReference type="EMBL" id="MCL1105990.1"/>
    </source>
</evidence>
<dbReference type="RefSeq" id="WP_188922506.1">
    <property type="nucleotide sequence ID" value="NZ_BMQI01000020.1"/>
</dbReference>
<accession>A0A9X1Z5H8</accession>
<dbReference type="EMBL" id="JAKILJ010000025">
    <property type="protein sequence ID" value="MCL1105990.1"/>
    <property type="molecule type" value="Genomic_DNA"/>
</dbReference>
<reference evidence="1" key="1">
    <citation type="submission" date="2022-01" db="EMBL/GenBank/DDBJ databases">
        <title>Whole genome-based taxonomy of the Shewanellaceae.</title>
        <authorList>
            <person name="Martin-Rodriguez A.J."/>
        </authorList>
    </citation>
    <scope>NUCLEOTIDE SEQUENCE</scope>
    <source>
        <strain evidence="1">DSM 23803</strain>
    </source>
</reference>
<gene>
    <name evidence="1" type="ORF">L2749_12085</name>
</gene>
<keyword evidence="2" id="KW-1185">Reference proteome</keyword>